<dbReference type="InterPro" id="IPR042197">
    <property type="entry name" value="Apaf_helical"/>
</dbReference>
<dbReference type="RefSeq" id="XP_052113304.1">
    <property type="nucleotide sequence ID" value="XM_052257344.1"/>
</dbReference>
<reference evidence="7 8" key="2">
    <citation type="submission" date="2025-04" db="UniProtKB">
        <authorList>
            <consortium name="RefSeq"/>
        </authorList>
    </citation>
    <scope>IDENTIFICATION</scope>
    <source>
        <tissue evidence="7 8">Whole plant</tissue>
    </source>
</reference>
<dbReference type="RefSeq" id="XP_052113305.1">
    <property type="nucleotide sequence ID" value="XM_052257345.1"/>
</dbReference>
<dbReference type="FunFam" id="3.40.50.10140:FF:000007">
    <property type="entry name" value="Disease resistance protein (TIR-NBS-LRR class)"/>
    <property type="match status" value="1"/>
</dbReference>
<organism evidence="6 7">
    <name type="scientific">Arachis duranensis</name>
    <name type="common">Wild peanut</name>
    <dbReference type="NCBI Taxonomy" id="130453"/>
    <lineage>
        <taxon>Eukaryota</taxon>
        <taxon>Viridiplantae</taxon>
        <taxon>Streptophyta</taxon>
        <taxon>Embryophyta</taxon>
        <taxon>Tracheophyta</taxon>
        <taxon>Spermatophyta</taxon>
        <taxon>Magnoliopsida</taxon>
        <taxon>eudicotyledons</taxon>
        <taxon>Gunneridae</taxon>
        <taxon>Pentapetalae</taxon>
        <taxon>rosids</taxon>
        <taxon>fabids</taxon>
        <taxon>Fabales</taxon>
        <taxon>Fabaceae</taxon>
        <taxon>Papilionoideae</taxon>
        <taxon>50 kb inversion clade</taxon>
        <taxon>dalbergioids sensu lato</taxon>
        <taxon>Dalbergieae</taxon>
        <taxon>Pterocarpus clade</taxon>
        <taxon>Arachis</taxon>
    </lineage>
</organism>
<dbReference type="SMART" id="SM00255">
    <property type="entry name" value="TIR"/>
    <property type="match status" value="1"/>
</dbReference>
<evidence type="ECO:0000313" key="11">
    <source>
        <dbReference type="RefSeq" id="XP_052113306.1"/>
    </source>
</evidence>
<proteinExistence type="predicted"/>
<dbReference type="RefSeq" id="XP_052113308.1">
    <property type="nucleotide sequence ID" value="XM_052257348.1"/>
</dbReference>
<evidence type="ECO:0000313" key="17">
    <source>
        <dbReference type="RefSeq" id="XP_052113313.1"/>
    </source>
</evidence>
<dbReference type="Proteomes" id="UP000515211">
    <property type="component" value="Chromosome 2"/>
</dbReference>
<dbReference type="RefSeq" id="XP_052113311.1">
    <property type="nucleotide sequence ID" value="XM_052257351.1"/>
</dbReference>
<evidence type="ECO:0000313" key="8">
    <source>
        <dbReference type="RefSeq" id="XP_052113303.1"/>
    </source>
</evidence>
<evidence type="ECO:0000313" key="13">
    <source>
        <dbReference type="RefSeq" id="XP_052113309.1"/>
    </source>
</evidence>
<name>A0A6P5N191_ARADU</name>
<protein>
    <submittedName>
        <fullName evidence="7 8">Disease resistance-like protein DSC1</fullName>
    </submittedName>
</protein>
<evidence type="ECO:0000313" key="16">
    <source>
        <dbReference type="RefSeq" id="XP_052113312.1"/>
    </source>
</evidence>
<dbReference type="GeneID" id="107474609"/>
<dbReference type="RefSeq" id="XP_052113306.1">
    <property type="nucleotide sequence ID" value="XM_052257346.1"/>
</dbReference>
<keyword evidence="3" id="KW-0611">Plant defense</keyword>
<dbReference type="RefSeq" id="XP_052113303.1">
    <property type="nucleotide sequence ID" value="XM_052257343.1"/>
</dbReference>
<dbReference type="PROSITE" id="PS50104">
    <property type="entry name" value="TIR"/>
    <property type="match status" value="1"/>
</dbReference>
<dbReference type="Pfam" id="PF23598">
    <property type="entry name" value="LRR_14"/>
    <property type="match status" value="1"/>
</dbReference>
<dbReference type="InterPro" id="IPR035897">
    <property type="entry name" value="Toll_tir_struct_dom_sf"/>
</dbReference>
<dbReference type="GO" id="GO:0051707">
    <property type="term" value="P:response to other organism"/>
    <property type="evidence" value="ECO:0007669"/>
    <property type="project" value="UniProtKB-ARBA"/>
</dbReference>
<dbReference type="Gene3D" id="3.40.50.10140">
    <property type="entry name" value="Toll/interleukin-1 receptor homology (TIR) domain"/>
    <property type="match status" value="1"/>
</dbReference>
<evidence type="ECO:0000313" key="6">
    <source>
        <dbReference type="Proteomes" id="UP000515211"/>
    </source>
</evidence>
<accession>A0A6P5N191</accession>
<dbReference type="Pfam" id="PF01582">
    <property type="entry name" value="TIR"/>
    <property type="match status" value="1"/>
</dbReference>
<keyword evidence="4" id="KW-0520">NAD</keyword>
<keyword evidence="2" id="KW-0677">Repeat</keyword>
<evidence type="ECO:0000313" key="7">
    <source>
        <dbReference type="RefSeq" id="XP_020991127.1"/>
    </source>
</evidence>
<dbReference type="Pfam" id="PF00931">
    <property type="entry name" value="NB-ARC"/>
    <property type="match status" value="1"/>
</dbReference>
<dbReference type="KEGG" id="adu:107474609"/>
<dbReference type="SUPFAM" id="SSF52058">
    <property type="entry name" value="L domain-like"/>
    <property type="match status" value="1"/>
</dbReference>
<dbReference type="Pfam" id="PF23282">
    <property type="entry name" value="WHD_ROQ1"/>
    <property type="match status" value="1"/>
</dbReference>
<dbReference type="PANTHER" id="PTHR11017:SF479">
    <property type="entry name" value="DISEASE RESISTANCE PROTEIN (TIR-NBS-LRR CLASS) FAMILY"/>
    <property type="match status" value="1"/>
</dbReference>
<dbReference type="RefSeq" id="XP_052113313.1">
    <property type="nucleotide sequence ID" value="XM_052257353.1"/>
</dbReference>
<dbReference type="GO" id="GO:0006952">
    <property type="term" value="P:defense response"/>
    <property type="evidence" value="ECO:0007669"/>
    <property type="project" value="UniProtKB-KW"/>
</dbReference>
<dbReference type="InterPro" id="IPR027417">
    <property type="entry name" value="P-loop_NTPase"/>
</dbReference>
<gene>
    <name evidence="7 8 9 10 11 12 13 14 15 16 17" type="primary">LOC107474609</name>
</gene>
<sequence>MSALHIMASSSSQIKYDVFISFRGLNTRGGFLSHLLKALREKQIDAYVDDRLKEGDDLLPTLFTAIEKSQIALVIFSSDYASSKWCLEELVKITECMTENWQIVIPIFYNIDPSDVRRQKGCYQNAFVHHEKCFKDNIMTVEKWKLSLKRVANLSGFHSINFGTEAELIEKVVQRVLARLNYMPQIEFKGLIGIDKPIEELQSMMSCTASKDVHIIGIWGMGGIGKTTIASALFNILCSEFEGCCFVPNVREQSEKNGIIQLRDKLLSILLEEKDLNIGANGVPSHVLRRLGRKKILVVLDDVNNPDHVQSLVGGHEWLGQGSRIFITTRDKHVICKEADDIYEVGALEHHEALQLLNLHAFNGRSLQMSQHNLMTKVVDYAQGIPLALKVLGTFLFGKSAEEWESQLQKLEKMSFNEIQNVLRLSYEGLDREESNIFLYIACFFKGDDNIKILLDACGYSTAIALKTLHDRALIIVSKDGKHVTMHDLIREMGREIVRRQNIEKFGERSHLWDPIDITQVLKQDQGTDRIESITFNMSSAPDLRLNRHSLAKMKNLNFLRFYSYDTYGVHLPEGLEKLPDKLKLFHWDDYPLESLPTKFNAENLVELDMQGSYVKKLWNDIQNLANLRRIDLDGSKQLIELPDLSKASNLETLSLCDCENLRSVHPSIFFLQKLIHVDLERCIRLKKLAGKCSSSSKVEHLNLSGCKRLKHLPDSTSKLKFLKELYLEGCQQLDTSNLHILFSGLSSLERLNLGGCHNLDKLPDNVNNLSLLCWLSVKGTNVKSLPESIKHLRKLRYLYLGSCRRLQSLPELPPSIQYLEVSDCTSLKTVFTPTPKMLKQHVKLFKKQISEDDFRRYESGPDYFNTYFSFENCPSLDRNALRVLLIYLGHYNKEKRAVMEKRIEKRRASS</sequence>
<dbReference type="GO" id="GO:0043531">
    <property type="term" value="F:ADP binding"/>
    <property type="evidence" value="ECO:0007669"/>
    <property type="project" value="InterPro"/>
</dbReference>
<dbReference type="SUPFAM" id="SSF52540">
    <property type="entry name" value="P-loop containing nucleoside triphosphate hydrolases"/>
    <property type="match status" value="1"/>
</dbReference>
<evidence type="ECO:0000256" key="1">
    <source>
        <dbReference type="ARBA" id="ARBA00022614"/>
    </source>
</evidence>
<evidence type="ECO:0000313" key="10">
    <source>
        <dbReference type="RefSeq" id="XP_052113305.1"/>
    </source>
</evidence>
<dbReference type="RefSeq" id="XP_052113312.1">
    <property type="nucleotide sequence ID" value="XM_052257352.1"/>
</dbReference>
<dbReference type="SUPFAM" id="SSF52200">
    <property type="entry name" value="Toll/Interleukin receptor TIR domain"/>
    <property type="match status" value="1"/>
</dbReference>
<keyword evidence="6" id="KW-1185">Reference proteome</keyword>
<evidence type="ECO:0000256" key="4">
    <source>
        <dbReference type="ARBA" id="ARBA00023027"/>
    </source>
</evidence>
<dbReference type="InterPro" id="IPR055414">
    <property type="entry name" value="LRR_R13L4/SHOC2-like"/>
</dbReference>
<dbReference type="Gene3D" id="3.40.50.300">
    <property type="entry name" value="P-loop containing nucleotide triphosphate hydrolases"/>
    <property type="match status" value="1"/>
</dbReference>
<dbReference type="InterPro" id="IPR002182">
    <property type="entry name" value="NB-ARC"/>
</dbReference>
<dbReference type="InterPro" id="IPR032675">
    <property type="entry name" value="LRR_dom_sf"/>
</dbReference>
<evidence type="ECO:0000313" key="14">
    <source>
        <dbReference type="RefSeq" id="XP_052113310.1"/>
    </source>
</evidence>
<evidence type="ECO:0000259" key="5">
    <source>
        <dbReference type="PROSITE" id="PS50104"/>
    </source>
</evidence>
<dbReference type="RefSeq" id="XP_052113310.1">
    <property type="nucleotide sequence ID" value="XM_052257350.1"/>
</dbReference>
<dbReference type="InterPro" id="IPR058192">
    <property type="entry name" value="WHD_ROQ1-like"/>
</dbReference>
<dbReference type="PANTHER" id="PTHR11017">
    <property type="entry name" value="LEUCINE-RICH REPEAT-CONTAINING PROTEIN"/>
    <property type="match status" value="1"/>
</dbReference>
<dbReference type="Gene3D" id="3.80.10.10">
    <property type="entry name" value="Ribonuclease Inhibitor"/>
    <property type="match status" value="2"/>
</dbReference>
<dbReference type="AlphaFoldDB" id="A0A6P5N191"/>
<evidence type="ECO:0000256" key="3">
    <source>
        <dbReference type="ARBA" id="ARBA00022821"/>
    </source>
</evidence>
<dbReference type="PRINTS" id="PR00364">
    <property type="entry name" value="DISEASERSIST"/>
</dbReference>
<feature type="domain" description="TIR" evidence="5">
    <location>
        <begin position="14"/>
        <end position="180"/>
    </location>
</feature>
<evidence type="ECO:0000313" key="9">
    <source>
        <dbReference type="RefSeq" id="XP_052113304.1"/>
    </source>
</evidence>
<evidence type="ECO:0000256" key="2">
    <source>
        <dbReference type="ARBA" id="ARBA00022737"/>
    </source>
</evidence>
<dbReference type="GO" id="GO:0007165">
    <property type="term" value="P:signal transduction"/>
    <property type="evidence" value="ECO:0007669"/>
    <property type="project" value="InterPro"/>
</dbReference>
<dbReference type="InterPro" id="IPR000157">
    <property type="entry name" value="TIR_dom"/>
</dbReference>
<dbReference type="RefSeq" id="XP_020991127.1">
    <property type="nucleotide sequence ID" value="XM_021135468.2"/>
</dbReference>
<evidence type="ECO:0000313" key="12">
    <source>
        <dbReference type="RefSeq" id="XP_052113308.1"/>
    </source>
</evidence>
<keyword evidence="1" id="KW-0433">Leucine-rich repeat</keyword>
<dbReference type="InterPro" id="IPR044974">
    <property type="entry name" value="Disease_R_plants"/>
</dbReference>
<evidence type="ECO:0000313" key="15">
    <source>
        <dbReference type="RefSeq" id="XP_052113311.1"/>
    </source>
</evidence>
<dbReference type="Gene3D" id="1.10.8.430">
    <property type="entry name" value="Helical domain of apoptotic protease-activating factors"/>
    <property type="match status" value="1"/>
</dbReference>
<reference evidence="6" key="1">
    <citation type="journal article" date="2016" name="Nat. Genet.">
        <title>The genome sequences of Arachis duranensis and Arachis ipaensis, the diploid ancestors of cultivated peanut.</title>
        <authorList>
            <person name="Bertioli D.J."/>
            <person name="Cannon S.B."/>
            <person name="Froenicke L."/>
            <person name="Huang G."/>
            <person name="Farmer A.D."/>
            <person name="Cannon E.K."/>
            <person name="Liu X."/>
            <person name="Gao D."/>
            <person name="Clevenger J."/>
            <person name="Dash S."/>
            <person name="Ren L."/>
            <person name="Moretzsohn M.C."/>
            <person name="Shirasawa K."/>
            <person name="Huang W."/>
            <person name="Vidigal B."/>
            <person name="Abernathy B."/>
            <person name="Chu Y."/>
            <person name="Niederhuth C.E."/>
            <person name="Umale P."/>
            <person name="Araujo A.C."/>
            <person name="Kozik A."/>
            <person name="Kim K.D."/>
            <person name="Burow M.D."/>
            <person name="Varshney R.K."/>
            <person name="Wang X."/>
            <person name="Zhang X."/>
            <person name="Barkley N."/>
            <person name="Guimaraes P.M."/>
            <person name="Isobe S."/>
            <person name="Guo B."/>
            <person name="Liao B."/>
            <person name="Stalker H.T."/>
            <person name="Schmitz R.J."/>
            <person name="Scheffler B.E."/>
            <person name="Leal-Bertioli S.C."/>
            <person name="Xun X."/>
            <person name="Jackson S.A."/>
            <person name="Michelmore R."/>
            <person name="Ozias-Akins P."/>
        </authorList>
    </citation>
    <scope>NUCLEOTIDE SEQUENCE [LARGE SCALE GENOMIC DNA]</scope>
    <source>
        <strain evidence="6">cv. V14167</strain>
    </source>
</reference>
<dbReference type="RefSeq" id="XP_052113309.1">
    <property type="nucleotide sequence ID" value="XM_052257349.1"/>
</dbReference>